<dbReference type="SUPFAM" id="SSF56645">
    <property type="entry name" value="Acyl-CoA dehydrogenase NM domain-like"/>
    <property type="match status" value="1"/>
</dbReference>
<dbReference type="Pfam" id="PF08028">
    <property type="entry name" value="Acyl-CoA_dh_2"/>
    <property type="match status" value="1"/>
</dbReference>
<dbReference type="PIRSF" id="PIRSF016578">
    <property type="entry name" value="HsaA"/>
    <property type="match status" value="1"/>
</dbReference>
<dbReference type="RefSeq" id="WP_066545898.1">
    <property type="nucleotide sequence ID" value="NZ_MASJ01000023.1"/>
</dbReference>
<sequence>MPVNVLASVEETVNREELLQKAKEVGQLAEKYADETDKNGRLPDEVLDKIKEAGFQKLLRPKTYGGQNLDYYTFGDIIRTVANYSVSAAWLTYFAIIHETWPAFLPKQGREELFGSDALMADVFAPMGTVTNDPDGEGYRLSGTWNFCSGVFWCDWIALGAAHQMRDGDAPEVSLFIVHKKDITIIENWDTIGLRGTGSNAVEVHDIYVPAHYVFPLQRVLDGAVAPDGNYEEDYQIFNVPYLAFFLAGFQHVAIGAVERLVQNFREKTEKRVRIFNNNANEKNAGTAQRTLAELNVQLTALKALSNDYAARLHRYQDAGLRTLDEEEREQLFAMRGYVAKTCTEMASRILITMGGNAVYKSDGSERFVRDILAVAAHPTHQYEDALAGYGSAILGFKGHPIW</sequence>
<dbReference type="GO" id="GO:0003995">
    <property type="term" value="F:acyl-CoA dehydrogenase activity"/>
    <property type="evidence" value="ECO:0007669"/>
    <property type="project" value="TreeGrafter"/>
</dbReference>
<dbReference type="GO" id="GO:0050660">
    <property type="term" value="F:flavin adenine dinucleotide binding"/>
    <property type="evidence" value="ECO:0007669"/>
    <property type="project" value="InterPro"/>
</dbReference>
<evidence type="ECO:0000313" key="4">
    <source>
        <dbReference type="EMBL" id="OCS84667.1"/>
    </source>
</evidence>
<dbReference type="Pfam" id="PF02771">
    <property type="entry name" value="Acyl-CoA_dh_N"/>
    <property type="match status" value="1"/>
</dbReference>
<dbReference type="InterPro" id="IPR036250">
    <property type="entry name" value="AcylCo_DH-like_C"/>
</dbReference>
<dbReference type="InterPro" id="IPR037069">
    <property type="entry name" value="AcylCoA_DH/ox_N_sf"/>
</dbReference>
<evidence type="ECO:0000313" key="5">
    <source>
        <dbReference type="Proteomes" id="UP000093199"/>
    </source>
</evidence>
<keyword evidence="1" id="KW-0560">Oxidoreductase</keyword>
<dbReference type="Gene3D" id="1.10.540.10">
    <property type="entry name" value="Acyl-CoA dehydrogenase/oxidase, N-terminal domain"/>
    <property type="match status" value="1"/>
</dbReference>
<dbReference type="Proteomes" id="UP000093199">
    <property type="component" value="Unassembled WGS sequence"/>
</dbReference>
<dbReference type="PANTHER" id="PTHR43884">
    <property type="entry name" value="ACYL-COA DEHYDROGENASE"/>
    <property type="match status" value="1"/>
</dbReference>
<reference evidence="4 5" key="1">
    <citation type="submission" date="2016-07" db="EMBL/GenBank/DDBJ databases">
        <title>Caryophanon tenue genome sequencing.</title>
        <authorList>
            <person name="Verma A."/>
            <person name="Pal Y."/>
            <person name="Krishnamurthi S."/>
        </authorList>
    </citation>
    <scope>NUCLEOTIDE SEQUENCE [LARGE SCALE GENOMIC DNA]</scope>
    <source>
        <strain evidence="4 5">DSM 14152</strain>
    </source>
</reference>
<proteinExistence type="predicted"/>
<feature type="domain" description="Acyl-CoA dehydrogenase/oxidase N-terminal" evidence="2">
    <location>
        <begin position="30"/>
        <end position="90"/>
    </location>
</feature>
<dbReference type="STRING" id="33978.A6M13_03580"/>
<feature type="domain" description="Acyl-CoA dehydrogenase C-terminal" evidence="3">
    <location>
        <begin position="250"/>
        <end position="382"/>
    </location>
</feature>
<dbReference type="OrthoDB" id="1170793at2"/>
<dbReference type="PANTHER" id="PTHR43884:SF12">
    <property type="entry name" value="ISOVALERYL-COA DEHYDROGENASE, MITOCHONDRIAL-RELATED"/>
    <property type="match status" value="1"/>
</dbReference>
<dbReference type="EMBL" id="MASJ01000023">
    <property type="protein sequence ID" value="OCS84667.1"/>
    <property type="molecule type" value="Genomic_DNA"/>
</dbReference>
<evidence type="ECO:0000259" key="3">
    <source>
        <dbReference type="Pfam" id="PF08028"/>
    </source>
</evidence>
<evidence type="ECO:0000256" key="1">
    <source>
        <dbReference type="ARBA" id="ARBA00023002"/>
    </source>
</evidence>
<keyword evidence="5" id="KW-1185">Reference proteome</keyword>
<dbReference type="AlphaFoldDB" id="A0A1C0YBV9"/>
<dbReference type="InterPro" id="IPR046373">
    <property type="entry name" value="Acyl-CoA_Oxase/DH_mid-dom_sf"/>
</dbReference>
<gene>
    <name evidence="4" type="ORF">A6M13_03580</name>
</gene>
<dbReference type="InterPro" id="IPR013107">
    <property type="entry name" value="Acyl-CoA_DH_C"/>
</dbReference>
<dbReference type="InterPro" id="IPR013786">
    <property type="entry name" value="AcylCoA_DH/ox_N"/>
</dbReference>
<dbReference type="SUPFAM" id="SSF47203">
    <property type="entry name" value="Acyl-CoA dehydrogenase C-terminal domain-like"/>
    <property type="match status" value="1"/>
</dbReference>
<organism evidence="4 5">
    <name type="scientific">Caryophanon tenue</name>
    <dbReference type="NCBI Taxonomy" id="33978"/>
    <lineage>
        <taxon>Bacteria</taxon>
        <taxon>Bacillati</taxon>
        <taxon>Bacillota</taxon>
        <taxon>Bacilli</taxon>
        <taxon>Bacillales</taxon>
        <taxon>Caryophanaceae</taxon>
        <taxon>Caryophanon</taxon>
    </lineage>
</organism>
<protein>
    <submittedName>
        <fullName evidence="4">Acyl-CoA dehydrogenase</fullName>
    </submittedName>
</protein>
<accession>A0A1C0YBV9</accession>
<dbReference type="Gene3D" id="2.40.110.10">
    <property type="entry name" value="Butyryl-CoA Dehydrogenase, subunit A, domain 2"/>
    <property type="match status" value="1"/>
</dbReference>
<name>A0A1C0YBV9_9BACL</name>
<comment type="caution">
    <text evidence="4">The sequence shown here is derived from an EMBL/GenBank/DDBJ whole genome shotgun (WGS) entry which is preliminary data.</text>
</comment>
<dbReference type="Gene3D" id="1.20.140.10">
    <property type="entry name" value="Butyryl-CoA Dehydrogenase, subunit A, domain 3"/>
    <property type="match status" value="1"/>
</dbReference>
<dbReference type="InterPro" id="IPR009100">
    <property type="entry name" value="AcylCoA_DH/oxidase_NM_dom_sf"/>
</dbReference>
<evidence type="ECO:0000259" key="2">
    <source>
        <dbReference type="Pfam" id="PF02771"/>
    </source>
</evidence>